<keyword evidence="1" id="KW-0812">Transmembrane</keyword>
<evidence type="ECO:0000256" key="1">
    <source>
        <dbReference type="SAM" id="Phobius"/>
    </source>
</evidence>
<comment type="caution">
    <text evidence="2">The sequence shown here is derived from an EMBL/GenBank/DDBJ whole genome shotgun (WGS) entry which is preliminary data.</text>
</comment>
<gene>
    <name evidence="2" type="ORF">HMPREF0044_0959</name>
</gene>
<evidence type="ECO:0000313" key="3">
    <source>
        <dbReference type="Proteomes" id="UP000010301"/>
    </source>
</evidence>
<feature type="transmembrane region" description="Helical" evidence="1">
    <location>
        <begin position="21"/>
        <end position="40"/>
    </location>
</feature>
<keyword evidence="1" id="KW-0472">Membrane</keyword>
<proteinExistence type="predicted"/>
<dbReference type="HOGENOM" id="CLU_1860903_0_0_11"/>
<feature type="transmembrane region" description="Helical" evidence="1">
    <location>
        <begin position="52"/>
        <end position="74"/>
    </location>
</feature>
<name>C0W081_9ACTO</name>
<organism evidence="2 3">
    <name type="scientific">Gleimia coleocanis DSM 15436</name>
    <dbReference type="NCBI Taxonomy" id="525245"/>
    <lineage>
        <taxon>Bacteria</taxon>
        <taxon>Bacillati</taxon>
        <taxon>Actinomycetota</taxon>
        <taxon>Actinomycetes</taxon>
        <taxon>Actinomycetales</taxon>
        <taxon>Actinomycetaceae</taxon>
        <taxon>Gleimia</taxon>
    </lineage>
</organism>
<protein>
    <submittedName>
        <fullName evidence="2">Uncharacterized protein</fullName>
    </submittedName>
</protein>
<sequence length="137" mass="15258">MKEVEAKFRKILGALYPETATEKWLIAIGFVLLPNAYIEGSGTYPFYGSETILIAISVTSILAPFVFLLVANYVSELKTKIYLTQFGFGLVDGLFIGQLVTMFLLGTYGVVMFLLFCVALYCYLKLAQRVLSEARQA</sequence>
<feature type="transmembrane region" description="Helical" evidence="1">
    <location>
        <begin position="106"/>
        <end position="124"/>
    </location>
</feature>
<dbReference type="AlphaFoldDB" id="C0W081"/>
<reference evidence="2 3" key="1">
    <citation type="submission" date="2009-01" db="EMBL/GenBank/DDBJ databases">
        <authorList>
            <person name="Qin X."/>
            <person name="Bachman B."/>
            <person name="Battles P."/>
            <person name="Bell A."/>
            <person name="Bess C."/>
            <person name="Bickham C."/>
            <person name="Chaboub L."/>
            <person name="Chen D."/>
            <person name="Coyle M."/>
            <person name="Deiros D.R."/>
            <person name="Dinh H."/>
            <person name="Forbes L."/>
            <person name="Fowler G."/>
            <person name="Francisco L."/>
            <person name="Fu Q."/>
            <person name="Gubbala S."/>
            <person name="Hale W."/>
            <person name="Han Y."/>
            <person name="Hemphill L."/>
            <person name="Highlander S.K."/>
            <person name="Hirani K."/>
            <person name="Hogues M."/>
            <person name="Jackson L."/>
            <person name="Jakkamsetti A."/>
            <person name="Javaid M."/>
            <person name="Jiang H."/>
            <person name="Korchina V."/>
            <person name="Kovar C."/>
            <person name="Lara F."/>
            <person name="Lee S."/>
            <person name="Mata R."/>
            <person name="Mathew T."/>
            <person name="Moen C."/>
            <person name="Morales K."/>
            <person name="Munidasa M."/>
            <person name="Nazareth L."/>
            <person name="Ngo R."/>
            <person name="Nguyen L."/>
            <person name="Okwuonu G."/>
            <person name="Ongeri F."/>
            <person name="Patil S."/>
            <person name="Petrosino J."/>
            <person name="Pham C."/>
            <person name="Pham P."/>
            <person name="Pu L.-L."/>
            <person name="Puazo M."/>
            <person name="Raj R."/>
            <person name="Reid J."/>
            <person name="Rouhana J."/>
            <person name="Saada N."/>
            <person name="Shang Y."/>
            <person name="Simmons D."/>
            <person name="Thornton R."/>
            <person name="Warren J."/>
            <person name="Weissenberger G."/>
            <person name="Zhang J."/>
            <person name="Zhang L."/>
            <person name="Zhou C."/>
            <person name="Zhu D."/>
            <person name="Muzny D."/>
            <person name="Worley K."/>
            <person name="Gibbs R."/>
        </authorList>
    </citation>
    <scope>NUCLEOTIDE SEQUENCE [LARGE SCALE GENOMIC DNA]</scope>
    <source>
        <strain evidence="2 3">DSM 15436</strain>
    </source>
</reference>
<dbReference type="EMBL" id="ACFG01000030">
    <property type="protein sequence ID" value="EEH63940.1"/>
    <property type="molecule type" value="Genomic_DNA"/>
</dbReference>
<accession>C0W081</accession>
<keyword evidence="1" id="KW-1133">Transmembrane helix</keyword>
<keyword evidence="3" id="KW-1185">Reference proteome</keyword>
<dbReference type="Proteomes" id="UP000010301">
    <property type="component" value="Unassembled WGS sequence"/>
</dbReference>
<evidence type="ECO:0000313" key="2">
    <source>
        <dbReference type="EMBL" id="EEH63940.1"/>
    </source>
</evidence>
<feature type="transmembrane region" description="Helical" evidence="1">
    <location>
        <begin position="81"/>
        <end position="100"/>
    </location>
</feature>